<sequence>MPGEIGKLVHLKVLNLSTNNFASPPPDALLKCNVLETLLMKENSITGQLPLWIGQLVTLRTLDLSQNKLWGGLPLEYGNLLNLVNMYLWENELSGFLPSEWNGLVNLEILQMGHNYLTGNIPNWLSELPKARDVVFSRNQFYGPASNLTKLIVNGNFTSAISRWLFDCNYLEGDWPTFNVPTVQVKYFSNCWNNETDGCATIGCNQNATQDTPSNCSRIYNCPNFFEERRVSQFIECSPCPPSQFITDGTRCVCGRDRVDKVSKTPVEALIGGVVGGIVVIIFAAILIILICRRKPALKYQQFGRKYEGIGDPWTVPKDLDRFTLQELERATNNFSEEYFIGEGGFGKVYRGVLPDGKVVAIKCASNEGAQGQTEFRNELALLSRLHHRHLCALEGFCDEDGLQLLVYEFMVNGDLHQNLFGKSSLNAAQRFEVAVGIARGLDYLHSFANPPVIHRDIKPSNVLLDEYNVAKLADFGISKATPELHTHISTRPVGTIGYLDPDYFRTNQLTIASDVFAFGIVILELVTGQRVFDTSRLNGINLTDWVIPKFKEGGIHAIIDPRLSETNYDATLFTNLTEVGLKCSKIDRNDRPTMKEVLTILEPYASRALKENSSSLNPKWSTEYFKNKSLFEDSRQFAPNSMNGKPYNSGESSINSHDTNCFSTEASEDLAALKAGFDFEAVFREIL</sequence>
<dbReference type="InterPro" id="IPR001611">
    <property type="entry name" value="Leu-rich_rpt"/>
</dbReference>
<gene>
    <name evidence="21" type="ORF">KC19_12G137300</name>
</gene>
<keyword evidence="11 18" id="KW-0067">ATP-binding</keyword>
<evidence type="ECO:0000256" key="4">
    <source>
        <dbReference type="ARBA" id="ARBA00022614"/>
    </source>
</evidence>
<dbReference type="PROSITE" id="PS51450">
    <property type="entry name" value="LRR"/>
    <property type="match status" value="1"/>
</dbReference>
<evidence type="ECO:0000256" key="3">
    <source>
        <dbReference type="ARBA" id="ARBA00022527"/>
    </source>
</evidence>
<dbReference type="GO" id="GO:0004674">
    <property type="term" value="F:protein serine/threonine kinase activity"/>
    <property type="evidence" value="ECO:0007669"/>
    <property type="project" value="UniProtKB-KW"/>
</dbReference>
<keyword evidence="3" id="KW-0723">Serine/threonine-protein kinase</keyword>
<evidence type="ECO:0000256" key="14">
    <source>
        <dbReference type="ARBA" id="ARBA00023170"/>
    </source>
</evidence>
<dbReference type="GO" id="GO:0005524">
    <property type="term" value="F:ATP binding"/>
    <property type="evidence" value="ECO:0007669"/>
    <property type="project" value="UniProtKB-UniRule"/>
</dbReference>
<dbReference type="Gene3D" id="3.80.10.10">
    <property type="entry name" value="Ribonuclease Inhibitor"/>
    <property type="match status" value="1"/>
</dbReference>
<comment type="catalytic activity">
    <reaction evidence="17">
        <text>L-seryl-[protein] + ATP = O-phospho-L-seryl-[protein] + ADP + H(+)</text>
        <dbReference type="Rhea" id="RHEA:17989"/>
        <dbReference type="Rhea" id="RHEA-COMP:9863"/>
        <dbReference type="Rhea" id="RHEA-COMP:11604"/>
        <dbReference type="ChEBI" id="CHEBI:15378"/>
        <dbReference type="ChEBI" id="CHEBI:29999"/>
        <dbReference type="ChEBI" id="CHEBI:30616"/>
        <dbReference type="ChEBI" id="CHEBI:83421"/>
        <dbReference type="ChEBI" id="CHEBI:456216"/>
        <dbReference type="EC" id="2.7.11.1"/>
    </reaction>
</comment>
<dbReference type="EMBL" id="CM026433">
    <property type="protein sequence ID" value="KAG0555016.1"/>
    <property type="molecule type" value="Genomic_DNA"/>
</dbReference>
<evidence type="ECO:0000313" key="21">
    <source>
        <dbReference type="EMBL" id="KAG0555016.1"/>
    </source>
</evidence>
<keyword evidence="10" id="KW-0418">Kinase</keyword>
<dbReference type="SUPFAM" id="SSF56112">
    <property type="entry name" value="Protein kinase-like (PK-like)"/>
    <property type="match status" value="1"/>
</dbReference>
<keyword evidence="13 19" id="KW-0472">Membrane</keyword>
<evidence type="ECO:0000259" key="20">
    <source>
        <dbReference type="PROSITE" id="PS50011"/>
    </source>
</evidence>
<evidence type="ECO:0000256" key="7">
    <source>
        <dbReference type="ARBA" id="ARBA00022729"/>
    </source>
</evidence>
<evidence type="ECO:0000256" key="19">
    <source>
        <dbReference type="SAM" id="Phobius"/>
    </source>
</evidence>
<dbReference type="Proteomes" id="UP000822688">
    <property type="component" value="Chromosome 12"/>
</dbReference>
<dbReference type="FunFam" id="3.80.10.10:FF:000041">
    <property type="entry name" value="LRR receptor-like serine/threonine-protein kinase ERECTA"/>
    <property type="match status" value="1"/>
</dbReference>
<comment type="caution">
    <text evidence="21">The sequence shown here is derived from an EMBL/GenBank/DDBJ whole genome shotgun (WGS) entry which is preliminary data.</text>
</comment>
<comment type="subcellular location">
    <subcellularLocation>
        <location evidence="1">Membrane</location>
        <topology evidence="1">Single-pass type I membrane protein</topology>
    </subcellularLocation>
</comment>
<dbReference type="PROSITE" id="PS00108">
    <property type="entry name" value="PROTEIN_KINASE_ST"/>
    <property type="match status" value="1"/>
</dbReference>
<keyword evidence="7" id="KW-0732">Signal</keyword>
<evidence type="ECO:0000256" key="5">
    <source>
        <dbReference type="ARBA" id="ARBA00022679"/>
    </source>
</evidence>
<evidence type="ECO:0000256" key="16">
    <source>
        <dbReference type="ARBA" id="ARBA00047899"/>
    </source>
</evidence>
<evidence type="ECO:0000256" key="13">
    <source>
        <dbReference type="ARBA" id="ARBA00023136"/>
    </source>
</evidence>
<dbReference type="AlphaFoldDB" id="A0A8T0G6W1"/>
<dbReference type="FunFam" id="1.10.510.10:FF:000287">
    <property type="entry name" value="probable LRR receptor-like serine/threonine-protein kinase RKF3"/>
    <property type="match status" value="1"/>
</dbReference>
<dbReference type="CDD" id="cd14066">
    <property type="entry name" value="STKc_IRAK"/>
    <property type="match status" value="1"/>
</dbReference>
<keyword evidence="22" id="KW-1185">Reference proteome</keyword>
<reference evidence="21" key="1">
    <citation type="submission" date="2020-06" db="EMBL/GenBank/DDBJ databases">
        <title>WGS assembly of Ceratodon purpureus strain R40.</title>
        <authorList>
            <person name="Carey S.B."/>
            <person name="Jenkins J."/>
            <person name="Shu S."/>
            <person name="Lovell J.T."/>
            <person name="Sreedasyam A."/>
            <person name="Maumus F."/>
            <person name="Tiley G.P."/>
            <person name="Fernandez-Pozo N."/>
            <person name="Barry K."/>
            <person name="Chen C."/>
            <person name="Wang M."/>
            <person name="Lipzen A."/>
            <person name="Daum C."/>
            <person name="Saski C.A."/>
            <person name="Payton A.C."/>
            <person name="Mcbreen J.C."/>
            <person name="Conrad R.E."/>
            <person name="Kollar L.M."/>
            <person name="Olsson S."/>
            <person name="Huttunen S."/>
            <person name="Landis J.B."/>
            <person name="Wickett N.J."/>
            <person name="Johnson M.G."/>
            <person name="Rensing S.A."/>
            <person name="Grimwood J."/>
            <person name="Schmutz J."/>
            <person name="Mcdaniel S.F."/>
        </authorList>
    </citation>
    <scope>NUCLEOTIDE SEQUENCE</scope>
    <source>
        <strain evidence="21">R40</strain>
    </source>
</reference>
<keyword evidence="14" id="KW-0675">Receptor</keyword>
<dbReference type="Pfam" id="PF00069">
    <property type="entry name" value="Pkinase"/>
    <property type="match status" value="1"/>
</dbReference>
<accession>A0A8T0G6W1</accession>
<keyword evidence="6 19" id="KW-0812">Transmembrane</keyword>
<evidence type="ECO:0000256" key="6">
    <source>
        <dbReference type="ARBA" id="ARBA00022692"/>
    </source>
</evidence>
<keyword evidence="15" id="KW-0325">Glycoprotein</keyword>
<comment type="catalytic activity">
    <reaction evidence="16">
        <text>L-threonyl-[protein] + ATP = O-phospho-L-threonyl-[protein] + ADP + H(+)</text>
        <dbReference type="Rhea" id="RHEA:46608"/>
        <dbReference type="Rhea" id="RHEA-COMP:11060"/>
        <dbReference type="Rhea" id="RHEA-COMP:11605"/>
        <dbReference type="ChEBI" id="CHEBI:15378"/>
        <dbReference type="ChEBI" id="CHEBI:30013"/>
        <dbReference type="ChEBI" id="CHEBI:30616"/>
        <dbReference type="ChEBI" id="CHEBI:61977"/>
        <dbReference type="ChEBI" id="CHEBI:456216"/>
        <dbReference type="EC" id="2.7.11.1"/>
    </reaction>
</comment>
<dbReference type="InterPro" id="IPR032675">
    <property type="entry name" value="LRR_dom_sf"/>
</dbReference>
<protein>
    <recommendedName>
        <fullName evidence="2">non-specific serine/threonine protein kinase</fullName>
        <ecNumber evidence="2">2.7.11.1</ecNumber>
    </recommendedName>
</protein>
<dbReference type="Pfam" id="PF13855">
    <property type="entry name" value="LRR_8"/>
    <property type="match status" value="1"/>
</dbReference>
<dbReference type="InterPro" id="IPR051824">
    <property type="entry name" value="LRR_Rcpt-Like_S/T_Kinase"/>
</dbReference>
<evidence type="ECO:0000256" key="18">
    <source>
        <dbReference type="PROSITE-ProRule" id="PRU10141"/>
    </source>
</evidence>
<dbReference type="PANTHER" id="PTHR48006:SF51">
    <property type="entry name" value="PROTEIN KINASE DOMAIN-CONTAINING PROTEIN"/>
    <property type="match status" value="1"/>
</dbReference>
<evidence type="ECO:0000313" key="22">
    <source>
        <dbReference type="Proteomes" id="UP000822688"/>
    </source>
</evidence>
<keyword evidence="9 18" id="KW-0547">Nucleotide-binding</keyword>
<dbReference type="PROSITE" id="PS00107">
    <property type="entry name" value="PROTEIN_KINASE_ATP"/>
    <property type="match status" value="1"/>
</dbReference>
<proteinExistence type="predicted"/>
<name>A0A8T0G6W1_CERPU</name>
<dbReference type="FunFam" id="3.30.200.20:FF:000162">
    <property type="entry name" value="Adenine nucleotide alpha hydrolase-like domain kinase"/>
    <property type="match status" value="1"/>
</dbReference>
<keyword evidence="12 19" id="KW-1133">Transmembrane helix</keyword>
<organism evidence="21 22">
    <name type="scientific">Ceratodon purpureus</name>
    <name type="common">Fire moss</name>
    <name type="synonym">Dicranum purpureum</name>
    <dbReference type="NCBI Taxonomy" id="3225"/>
    <lineage>
        <taxon>Eukaryota</taxon>
        <taxon>Viridiplantae</taxon>
        <taxon>Streptophyta</taxon>
        <taxon>Embryophyta</taxon>
        <taxon>Bryophyta</taxon>
        <taxon>Bryophytina</taxon>
        <taxon>Bryopsida</taxon>
        <taxon>Dicranidae</taxon>
        <taxon>Pseudoditrichales</taxon>
        <taxon>Ditrichaceae</taxon>
        <taxon>Ceratodon</taxon>
    </lineage>
</organism>
<feature type="binding site" evidence="18">
    <location>
        <position position="363"/>
    </location>
    <ligand>
        <name>ATP</name>
        <dbReference type="ChEBI" id="CHEBI:30616"/>
    </ligand>
</feature>
<evidence type="ECO:0000256" key="10">
    <source>
        <dbReference type="ARBA" id="ARBA00022777"/>
    </source>
</evidence>
<dbReference type="Pfam" id="PF00560">
    <property type="entry name" value="LRR_1"/>
    <property type="match status" value="1"/>
</dbReference>
<dbReference type="InterPro" id="IPR000719">
    <property type="entry name" value="Prot_kinase_dom"/>
</dbReference>
<evidence type="ECO:0000256" key="15">
    <source>
        <dbReference type="ARBA" id="ARBA00023180"/>
    </source>
</evidence>
<evidence type="ECO:0000256" key="1">
    <source>
        <dbReference type="ARBA" id="ARBA00004479"/>
    </source>
</evidence>
<dbReference type="InterPro" id="IPR008271">
    <property type="entry name" value="Ser/Thr_kinase_AS"/>
</dbReference>
<dbReference type="EMBL" id="CM026433">
    <property type="protein sequence ID" value="KAG0555017.1"/>
    <property type="molecule type" value="Genomic_DNA"/>
</dbReference>
<dbReference type="InterPro" id="IPR017441">
    <property type="entry name" value="Protein_kinase_ATP_BS"/>
</dbReference>
<dbReference type="Gene3D" id="1.10.510.10">
    <property type="entry name" value="Transferase(Phosphotransferase) domain 1"/>
    <property type="match status" value="1"/>
</dbReference>
<evidence type="ECO:0000256" key="11">
    <source>
        <dbReference type="ARBA" id="ARBA00022840"/>
    </source>
</evidence>
<dbReference type="PANTHER" id="PTHR48006">
    <property type="entry name" value="LEUCINE-RICH REPEAT-CONTAINING PROTEIN DDB_G0281931-RELATED"/>
    <property type="match status" value="1"/>
</dbReference>
<dbReference type="Gene3D" id="3.30.200.20">
    <property type="entry name" value="Phosphorylase Kinase, domain 1"/>
    <property type="match status" value="1"/>
</dbReference>
<dbReference type="SUPFAM" id="SSF52058">
    <property type="entry name" value="L domain-like"/>
    <property type="match status" value="1"/>
</dbReference>
<evidence type="ECO:0000256" key="17">
    <source>
        <dbReference type="ARBA" id="ARBA00048679"/>
    </source>
</evidence>
<keyword evidence="4" id="KW-0433">Leucine-rich repeat</keyword>
<dbReference type="PROSITE" id="PS50011">
    <property type="entry name" value="PROTEIN_KINASE_DOM"/>
    <property type="match status" value="1"/>
</dbReference>
<evidence type="ECO:0000256" key="8">
    <source>
        <dbReference type="ARBA" id="ARBA00022737"/>
    </source>
</evidence>
<evidence type="ECO:0000256" key="12">
    <source>
        <dbReference type="ARBA" id="ARBA00022989"/>
    </source>
</evidence>
<dbReference type="GO" id="GO:0016020">
    <property type="term" value="C:membrane"/>
    <property type="evidence" value="ECO:0007669"/>
    <property type="project" value="UniProtKB-SubCell"/>
</dbReference>
<evidence type="ECO:0000256" key="9">
    <source>
        <dbReference type="ARBA" id="ARBA00022741"/>
    </source>
</evidence>
<dbReference type="EC" id="2.7.11.1" evidence="2"/>
<dbReference type="SMART" id="SM00220">
    <property type="entry name" value="S_TKc"/>
    <property type="match status" value="1"/>
</dbReference>
<dbReference type="InterPro" id="IPR011009">
    <property type="entry name" value="Kinase-like_dom_sf"/>
</dbReference>
<feature type="domain" description="Protein kinase" evidence="20">
    <location>
        <begin position="335"/>
        <end position="606"/>
    </location>
</feature>
<keyword evidence="8" id="KW-0677">Repeat</keyword>
<keyword evidence="5" id="KW-0808">Transferase</keyword>
<feature type="transmembrane region" description="Helical" evidence="19">
    <location>
        <begin position="269"/>
        <end position="292"/>
    </location>
</feature>
<evidence type="ECO:0000256" key="2">
    <source>
        <dbReference type="ARBA" id="ARBA00012513"/>
    </source>
</evidence>